<evidence type="ECO:0000313" key="1">
    <source>
        <dbReference type="EMBL" id="SHJ11193.1"/>
    </source>
</evidence>
<evidence type="ECO:0000313" key="2">
    <source>
        <dbReference type="Proteomes" id="UP000183994"/>
    </source>
</evidence>
<protein>
    <recommendedName>
        <fullName evidence="3">LIM zinc-binding domain-containing protein</fullName>
    </recommendedName>
</protein>
<dbReference type="OrthoDB" id="5516583at2"/>
<organism evidence="1 2">
    <name type="scientific">Desulfatibacillum alkenivorans DSM 16219</name>
    <dbReference type="NCBI Taxonomy" id="1121393"/>
    <lineage>
        <taxon>Bacteria</taxon>
        <taxon>Pseudomonadati</taxon>
        <taxon>Thermodesulfobacteriota</taxon>
        <taxon>Desulfobacteria</taxon>
        <taxon>Desulfobacterales</taxon>
        <taxon>Desulfatibacillaceae</taxon>
        <taxon>Desulfatibacillum</taxon>
    </lineage>
</organism>
<keyword evidence="2" id="KW-1185">Reference proteome</keyword>
<evidence type="ECO:0008006" key="3">
    <source>
        <dbReference type="Google" id="ProtNLM"/>
    </source>
</evidence>
<dbReference type="EMBL" id="FQZU01000004">
    <property type="protein sequence ID" value="SHJ11193.1"/>
    <property type="molecule type" value="Genomic_DNA"/>
</dbReference>
<reference evidence="2" key="1">
    <citation type="submission" date="2016-11" db="EMBL/GenBank/DDBJ databases">
        <authorList>
            <person name="Varghese N."/>
            <person name="Submissions S."/>
        </authorList>
    </citation>
    <scope>NUCLEOTIDE SEQUENCE [LARGE SCALE GENOMIC DNA]</scope>
    <source>
        <strain evidence="2">DSM 16219</strain>
    </source>
</reference>
<accession>A0A1M6GMQ6</accession>
<name>A0A1M6GMQ6_9BACT</name>
<gene>
    <name evidence="1" type="ORF">SAMN02745216_01051</name>
</gene>
<dbReference type="Proteomes" id="UP000183994">
    <property type="component" value="Unassembled WGS sequence"/>
</dbReference>
<dbReference type="RefSeq" id="WP_073473680.1">
    <property type="nucleotide sequence ID" value="NZ_FQZU01000004.1"/>
</dbReference>
<sequence>MKCRQCSRDIPQDDRYEHIGNVYCEDCYIQILSPARFCDPWADYSAKSFEKHGMITPMTENQKMLLKVVKELRKAEPADLIERTRGVISPADGERELAALSRMGKIEIKSVEGKAMIRAL</sequence>
<proteinExistence type="predicted"/>
<dbReference type="STRING" id="1121393.SAMN02745216_01051"/>
<dbReference type="AlphaFoldDB" id="A0A1M6GMQ6"/>